<dbReference type="InterPro" id="IPR011005">
    <property type="entry name" value="Dihydropteroate_synth-like_sf"/>
</dbReference>
<dbReference type="PANTHER" id="PTHR20941">
    <property type="entry name" value="FOLATE SYNTHESIS PROTEINS"/>
    <property type="match status" value="1"/>
</dbReference>
<comment type="caution">
    <text evidence="10">The sequence shown here is derived from an EMBL/GenBank/DDBJ whole genome shotgun (WGS) entry which is preliminary data.</text>
</comment>
<evidence type="ECO:0000256" key="3">
    <source>
        <dbReference type="ARBA" id="ARBA00004763"/>
    </source>
</evidence>
<dbReference type="GO" id="GO:0005829">
    <property type="term" value="C:cytosol"/>
    <property type="evidence" value="ECO:0007669"/>
    <property type="project" value="TreeGrafter"/>
</dbReference>
<name>X0RV07_9ZZZZ</name>
<evidence type="ECO:0000256" key="2">
    <source>
        <dbReference type="ARBA" id="ARBA00001946"/>
    </source>
</evidence>
<dbReference type="InterPro" id="IPR045031">
    <property type="entry name" value="DHP_synth-like"/>
</dbReference>
<dbReference type="GO" id="GO:0046656">
    <property type="term" value="P:folic acid biosynthetic process"/>
    <property type="evidence" value="ECO:0007669"/>
    <property type="project" value="UniProtKB-KW"/>
</dbReference>
<accession>X0RV07</accession>
<dbReference type="PROSITE" id="PS00793">
    <property type="entry name" value="DHPS_2"/>
    <property type="match status" value="1"/>
</dbReference>
<comment type="catalytic activity">
    <reaction evidence="1">
        <text>(7,8-dihydropterin-6-yl)methyl diphosphate + 4-aminobenzoate = 7,8-dihydropteroate + diphosphate</text>
        <dbReference type="Rhea" id="RHEA:19949"/>
        <dbReference type="ChEBI" id="CHEBI:17836"/>
        <dbReference type="ChEBI" id="CHEBI:17839"/>
        <dbReference type="ChEBI" id="CHEBI:33019"/>
        <dbReference type="ChEBI" id="CHEBI:72950"/>
        <dbReference type="EC" id="2.5.1.15"/>
    </reaction>
</comment>
<dbReference type="FunFam" id="3.20.20.20:FF:000006">
    <property type="entry name" value="Dihydropteroate synthase"/>
    <property type="match status" value="1"/>
</dbReference>
<protein>
    <recommendedName>
        <fullName evidence="4">dihydropteroate synthase</fullName>
        <ecNumber evidence="4">2.5.1.15</ecNumber>
    </recommendedName>
</protein>
<dbReference type="EC" id="2.5.1.15" evidence="4"/>
<dbReference type="PANTHER" id="PTHR20941:SF1">
    <property type="entry name" value="FOLIC ACID SYNTHESIS PROTEIN FOL1"/>
    <property type="match status" value="1"/>
</dbReference>
<dbReference type="InterPro" id="IPR000489">
    <property type="entry name" value="Pterin-binding_dom"/>
</dbReference>
<reference evidence="10" key="1">
    <citation type="journal article" date="2014" name="Front. Microbiol.">
        <title>High frequency of phylogenetically diverse reductive dehalogenase-homologous genes in deep subseafloor sedimentary metagenomes.</title>
        <authorList>
            <person name="Kawai M."/>
            <person name="Futagami T."/>
            <person name="Toyoda A."/>
            <person name="Takaki Y."/>
            <person name="Nishi S."/>
            <person name="Hori S."/>
            <person name="Arai W."/>
            <person name="Tsubouchi T."/>
            <person name="Morono Y."/>
            <person name="Uchiyama I."/>
            <person name="Ito T."/>
            <person name="Fujiyama A."/>
            <person name="Inagaki F."/>
            <person name="Takami H."/>
        </authorList>
    </citation>
    <scope>NUCLEOTIDE SEQUENCE</scope>
    <source>
        <strain evidence="10">Expedition CK06-06</strain>
    </source>
</reference>
<sequence>MAKQTLTRPEEIKRVLPLFGGRQLPLSRPLIMGVLNVTPDSFSNGGHFLAFSDAVEHALRMEQEEADIIDIGGESTRPGAEPVSAEEEMERVIPVIQKLREQTDIPISIDTYKAQTAEAALEAGADMVNDISALRFDPDMAELIATKKVPLALMHMLGTPRNMQKNPHYDNCVEEIARFFKERIDFCIKNGIDKSRLILDPGIGFGKRLCDNLEVLSGLRSFKQFALPLLIGVSRKSFIGMLHPVDSPARRRLGGSLAAVVAAVINGADIVRVHDVAETVEGLKVIQAIRETA</sequence>
<dbReference type="Pfam" id="PF00809">
    <property type="entry name" value="Pterin_bind"/>
    <property type="match status" value="1"/>
</dbReference>
<dbReference type="GO" id="GO:0046872">
    <property type="term" value="F:metal ion binding"/>
    <property type="evidence" value="ECO:0007669"/>
    <property type="project" value="UniProtKB-KW"/>
</dbReference>
<keyword evidence="7" id="KW-0460">Magnesium</keyword>
<evidence type="ECO:0000256" key="6">
    <source>
        <dbReference type="ARBA" id="ARBA00022723"/>
    </source>
</evidence>
<dbReference type="CDD" id="cd00739">
    <property type="entry name" value="DHPS"/>
    <property type="match status" value="1"/>
</dbReference>
<evidence type="ECO:0000256" key="5">
    <source>
        <dbReference type="ARBA" id="ARBA00022679"/>
    </source>
</evidence>
<dbReference type="AlphaFoldDB" id="X0RV07"/>
<keyword evidence="6" id="KW-0479">Metal-binding</keyword>
<dbReference type="Gene3D" id="3.20.20.20">
    <property type="entry name" value="Dihydropteroate synthase-like"/>
    <property type="match status" value="1"/>
</dbReference>
<gene>
    <name evidence="10" type="ORF">S01H1_15353</name>
</gene>
<evidence type="ECO:0000313" key="10">
    <source>
        <dbReference type="EMBL" id="GAF72623.1"/>
    </source>
</evidence>
<dbReference type="GO" id="GO:0004156">
    <property type="term" value="F:dihydropteroate synthase activity"/>
    <property type="evidence" value="ECO:0007669"/>
    <property type="project" value="UniProtKB-EC"/>
</dbReference>
<evidence type="ECO:0000256" key="1">
    <source>
        <dbReference type="ARBA" id="ARBA00000012"/>
    </source>
</evidence>
<evidence type="ECO:0000256" key="4">
    <source>
        <dbReference type="ARBA" id="ARBA00012458"/>
    </source>
</evidence>
<dbReference type="GO" id="GO:0046654">
    <property type="term" value="P:tetrahydrofolate biosynthetic process"/>
    <property type="evidence" value="ECO:0007669"/>
    <property type="project" value="TreeGrafter"/>
</dbReference>
<dbReference type="EMBL" id="BARS01008012">
    <property type="protein sequence ID" value="GAF72623.1"/>
    <property type="molecule type" value="Genomic_DNA"/>
</dbReference>
<comment type="pathway">
    <text evidence="3">Cofactor biosynthesis; tetrahydrofolate biosynthesis; 7,8-dihydrofolate from 2-amino-4-hydroxy-6-hydroxymethyl-7,8-dihydropteridine diphosphate and 4-aminobenzoate: step 1/2.</text>
</comment>
<keyword evidence="8" id="KW-0289">Folate biosynthesis</keyword>
<evidence type="ECO:0000259" key="9">
    <source>
        <dbReference type="PROSITE" id="PS50972"/>
    </source>
</evidence>
<dbReference type="PROSITE" id="PS50972">
    <property type="entry name" value="PTERIN_BINDING"/>
    <property type="match status" value="1"/>
</dbReference>
<comment type="cofactor">
    <cofactor evidence="2">
        <name>Mg(2+)</name>
        <dbReference type="ChEBI" id="CHEBI:18420"/>
    </cofactor>
</comment>
<proteinExistence type="predicted"/>
<evidence type="ECO:0000256" key="8">
    <source>
        <dbReference type="ARBA" id="ARBA00022909"/>
    </source>
</evidence>
<evidence type="ECO:0000256" key="7">
    <source>
        <dbReference type="ARBA" id="ARBA00022842"/>
    </source>
</evidence>
<keyword evidence="5" id="KW-0808">Transferase</keyword>
<dbReference type="InterPro" id="IPR006390">
    <property type="entry name" value="DHP_synth_dom"/>
</dbReference>
<feature type="domain" description="Pterin-binding" evidence="9">
    <location>
        <begin position="29"/>
        <end position="284"/>
    </location>
</feature>
<dbReference type="SUPFAM" id="SSF51717">
    <property type="entry name" value="Dihydropteroate synthetase-like"/>
    <property type="match status" value="1"/>
</dbReference>
<dbReference type="NCBIfam" id="TIGR01496">
    <property type="entry name" value="DHPS"/>
    <property type="match status" value="1"/>
</dbReference>
<organism evidence="10">
    <name type="scientific">marine sediment metagenome</name>
    <dbReference type="NCBI Taxonomy" id="412755"/>
    <lineage>
        <taxon>unclassified sequences</taxon>
        <taxon>metagenomes</taxon>
        <taxon>ecological metagenomes</taxon>
    </lineage>
</organism>